<dbReference type="InterPro" id="IPR020845">
    <property type="entry name" value="AMP-binding_CS"/>
</dbReference>
<comment type="similarity">
    <text evidence="2">Belongs to the HMG-CoA lyase family.</text>
</comment>
<evidence type="ECO:0000256" key="3">
    <source>
        <dbReference type="ARBA" id="ARBA00012910"/>
    </source>
</evidence>
<evidence type="ECO:0000256" key="4">
    <source>
        <dbReference type="ARBA" id="ARBA00022723"/>
    </source>
</evidence>
<dbReference type="FunFam" id="3.20.20.70:FF:000201">
    <property type="entry name" value="Hydroxymethylglutaryl-CoA lyase"/>
    <property type="match status" value="1"/>
</dbReference>
<dbReference type="PROSITE" id="PS50991">
    <property type="entry name" value="PYR_CT"/>
    <property type="match status" value="1"/>
</dbReference>
<evidence type="ECO:0000256" key="5">
    <source>
        <dbReference type="ARBA" id="ARBA00023239"/>
    </source>
</evidence>
<accession>A0A5M3ZDW7</accession>
<dbReference type="Pfam" id="PF00378">
    <property type="entry name" value="ECH_1"/>
    <property type="match status" value="1"/>
</dbReference>
<dbReference type="InterPro" id="IPR043594">
    <property type="entry name" value="HMGL"/>
</dbReference>
<dbReference type="Pfam" id="PF00501">
    <property type="entry name" value="AMP-binding"/>
    <property type="match status" value="1"/>
</dbReference>
<dbReference type="Pfam" id="PF00682">
    <property type="entry name" value="HMGL-like"/>
    <property type="match status" value="1"/>
</dbReference>
<dbReference type="Gene3D" id="3.30.300.30">
    <property type="match status" value="1"/>
</dbReference>
<dbReference type="OrthoDB" id="10253869at2759"/>
<dbReference type="Gene3D" id="3.90.226.10">
    <property type="entry name" value="2-enoyl-CoA Hydratase, Chain A, domain 1"/>
    <property type="match status" value="1"/>
</dbReference>
<comment type="catalytic activity">
    <reaction evidence="6">
        <text>(3S)-3-hydroxy-3-methylglutaryl-CoA = acetoacetate + acetyl-CoA</text>
        <dbReference type="Rhea" id="RHEA:24404"/>
        <dbReference type="ChEBI" id="CHEBI:13705"/>
        <dbReference type="ChEBI" id="CHEBI:43074"/>
        <dbReference type="ChEBI" id="CHEBI:57288"/>
        <dbReference type="EC" id="4.1.3.4"/>
    </reaction>
</comment>
<dbReference type="Proteomes" id="UP000452235">
    <property type="component" value="Unassembled WGS sequence"/>
</dbReference>
<dbReference type="Gene3D" id="3.40.50.12780">
    <property type="entry name" value="N-terminal domain of ligase-like"/>
    <property type="match status" value="1"/>
</dbReference>
<comment type="pathway">
    <text evidence="1">Metabolic intermediate metabolism; (S)-3-hydroxy-3-methylglutaryl-CoA degradation; acetoacetate from (S)-3-hydroxy-3-methylglutaryl-CoA: step 1/1.</text>
</comment>
<dbReference type="AlphaFoldDB" id="A0A5M3ZDW7"/>
<evidence type="ECO:0000313" key="7">
    <source>
        <dbReference type="EMBL" id="GFF21723.1"/>
    </source>
</evidence>
<organism evidence="7 8">
    <name type="scientific">Aspergillus terreus</name>
    <dbReference type="NCBI Taxonomy" id="33178"/>
    <lineage>
        <taxon>Eukaryota</taxon>
        <taxon>Fungi</taxon>
        <taxon>Dikarya</taxon>
        <taxon>Ascomycota</taxon>
        <taxon>Pezizomycotina</taxon>
        <taxon>Eurotiomycetes</taxon>
        <taxon>Eurotiomycetidae</taxon>
        <taxon>Eurotiales</taxon>
        <taxon>Aspergillaceae</taxon>
        <taxon>Aspergillus</taxon>
        <taxon>Aspergillus subgen. Circumdati</taxon>
    </lineage>
</organism>
<evidence type="ECO:0000256" key="1">
    <source>
        <dbReference type="ARBA" id="ARBA00005143"/>
    </source>
</evidence>
<dbReference type="InterPro" id="IPR013785">
    <property type="entry name" value="Aldolase_TIM"/>
</dbReference>
<dbReference type="Pfam" id="PF13193">
    <property type="entry name" value="AMP-binding_C"/>
    <property type="match status" value="1"/>
</dbReference>
<dbReference type="CDD" id="cd06558">
    <property type="entry name" value="crotonase-like"/>
    <property type="match status" value="1"/>
</dbReference>
<dbReference type="InterPro" id="IPR045851">
    <property type="entry name" value="AMP-bd_C_sf"/>
</dbReference>
<sequence length="1023" mass="110606">MAINCKVVFIASKIGSRNLSVHIQTLQNGSANTSLPELKRVVYIGDGPFNLQGVQTQLYADFVSEGMNGPVESKALERAESAVHPEDVLNLQFTSGTTGSPKAATLTHNNIVNNARFVGRAMHLTPDDIVCCPPPLFHCFGLVMGFLASFCHGSGIVFPSDNFDARRVVEAVVCYDATVLLGVPTMYVAELEYMAKTGQKPRRLRTGLASGSAVSMQLMNQLQETMGVRKLLIAYGMTETSPVTFITAMEDSDEKRTTTVGRPMPHTAAKIIDPQGNILSRGERGEICTSGYALQKGYWKNDAKTQEVMKRDGNGILWMHTGDEGVIDDEGYAHITGRIKDIIIRGGENIFPREIEERLTCHPAIDEASVVGITDERYGEVVGCFLKGNAELPRPSEADVRSFVEIQLGRHKAPQYIFWLGQPGTSSPAVRIVEVGPRDGLQNIAERIPTATKLELISRLQETGLQSIELTSVVSPKAIPQLADCRQLLQDPAIQQSLQNSRLRLPVLVPNVKGFEIAQDHGVKEVAVFISATEGFSRANINCTVDEGIARARQVATRAVHANIAVRGYVSCIFADPYDGPTTPSAVLRCVRALLDMGCYEVSLGDTLGVGSPANVQQLLHYLVENGISLDQLAGHFHDTYGTAVANAWEAYRCGLRTFDSSVAGLGGCPFAPGAKGNVASEDLVYMFHNADVETGIDLLKLVETGAWISDRLAKVNSSRAATALAVKHKINAPRIPPTENGQALSWILFQDTEGLQLYRSGANLKIILNRPKNGNALTASMLSALTRAITEASKDPSISRIVITGNGKYFCTGMDLGKDSTPVGQGGSSSDSQFDRLTNLFGAIDQSPKVTIACLNGPAFGGGVGLAFACDIRICTKQTTVTLSEVKLGICAATISRYVIREWGIPFAREAMLSARTITAEELKSRGLISEISKDQNGLTILLDQLVSRLRVASPNASRMSKELVRLAWAHGGGEKQAAGIRELFAAMMREDADGAHGVKEFQRGKKVDWDAYILQQSKAKL</sequence>
<dbReference type="InterPro" id="IPR001753">
    <property type="entry name" value="Enoyl-CoA_hydra/iso"/>
</dbReference>
<dbReference type="SUPFAM" id="SSF56801">
    <property type="entry name" value="Acetyl-CoA synthetase-like"/>
    <property type="match status" value="1"/>
</dbReference>
<dbReference type="InterPro" id="IPR029045">
    <property type="entry name" value="ClpP/crotonase-like_dom_sf"/>
</dbReference>
<dbReference type="VEuPathDB" id="FungiDB:ATEG_10297"/>
<gene>
    <name evidence="7" type="ORF">ATEIFO6365_0016004700</name>
</gene>
<dbReference type="SUPFAM" id="SSF52096">
    <property type="entry name" value="ClpP/crotonase"/>
    <property type="match status" value="1"/>
</dbReference>
<dbReference type="InterPro" id="IPR000891">
    <property type="entry name" value="PYR_CT"/>
</dbReference>
<dbReference type="GO" id="GO:0046951">
    <property type="term" value="P:ketone body biosynthetic process"/>
    <property type="evidence" value="ECO:0007669"/>
    <property type="project" value="TreeGrafter"/>
</dbReference>
<dbReference type="InterPro" id="IPR025110">
    <property type="entry name" value="AMP-bd_C"/>
</dbReference>
<dbReference type="PANTHER" id="PTHR42738">
    <property type="entry name" value="HYDROXYMETHYLGLUTARYL-COA LYASE"/>
    <property type="match status" value="1"/>
</dbReference>
<dbReference type="GO" id="GO:0006552">
    <property type="term" value="P:L-leucine catabolic process"/>
    <property type="evidence" value="ECO:0007669"/>
    <property type="project" value="TreeGrafter"/>
</dbReference>
<dbReference type="PANTHER" id="PTHR42738:SF17">
    <property type="entry name" value="HYDROXYMETHYLGLUTARYL-COA LYASE"/>
    <property type="match status" value="1"/>
</dbReference>
<keyword evidence="8" id="KW-1185">Reference proteome</keyword>
<dbReference type="SUPFAM" id="SSF51569">
    <property type="entry name" value="Aldolase"/>
    <property type="match status" value="1"/>
</dbReference>
<protein>
    <recommendedName>
        <fullName evidence="3">hydroxymethylglutaryl-CoA lyase</fullName>
        <ecNumber evidence="3">4.1.3.4</ecNumber>
    </recommendedName>
</protein>
<dbReference type="PROSITE" id="PS00455">
    <property type="entry name" value="AMP_BINDING"/>
    <property type="match status" value="1"/>
</dbReference>
<reference evidence="7 8" key="1">
    <citation type="submission" date="2020-01" db="EMBL/GenBank/DDBJ databases">
        <title>Aspergillus terreus IFO 6365 whole genome shotgun sequence.</title>
        <authorList>
            <person name="Kanamasa S."/>
            <person name="Takahashi H."/>
        </authorList>
    </citation>
    <scope>NUCLEOTIDE SEQUENCE [LARGE SCALE GENOMIC DNA]</scope>
    <source>
        <strain evidence="7 8">IFO 6365</strain>
    </source>
</reference>
<dbReference type="EMBL" id="BLJY01000016">
    <property type="protein sequence ID" value="GFF21723.1"/>
    <property type="molecule type" value="Genomic_DNA"/>
</dbReference>
<evidence type="ECO:0000256" key="2">
    <source>
        <dbReference type="ARBA" id="ARBA00009405"/>
    </source>
</evidence>
<dbReference type="NCBIfam" id="NF004283">
    <property type="entry name" value="PRK05692.1"/>
    <property type="match status" value="1"/>
</dbReference>
<proteinExistence type="inferred from homology"/>
<evidence type="ECO:0000256" key="6">
    <source>
        <dbReference type="ARBA" id="ARBA00049877"/>
    </source>
</evidence>
<dbReference type="GO" id="GO:0004419">
    <property type="term" value="F:hydroxymethylglutaryl-CoA lyase activity"/>
    <property type="evidence" value="ECO:0007669"/>
    <property type="project" value="UniProtKB-EC"/>
</dbReference>
<evidence type="ECO:0000313" key="8">
    <source>
        <dbReference type="Proteomes" id="UP000452235"/>
    </source>
</evidence>
<dbReference type="Gene3D" id="3.20.20.70">
    <property type="entry name" value="Aldolase class I"/>
    <property type="match status" value="1"/>
</dbReference>
<dbReference type="GO" id="GO:0046872">
    <property type="term" value="F:metal ion binding"/>
    <property type="evidence" value="ECO:0007669"/>
    <property type="project" value="UniProtKB-KW"/>
</dbReference>
<comment type="caution">
    <text evidence="7">The sequence shown here is derived from an EMBL/GenBank/DDBJ whole genome shotgun (WGS) entry which is preliminary data.</text>
</comment>
<dbReference type="EC" id="4.1.3.4" evidence="3"/>
<dbReference type="InterPro" id="IPR000873">
    <property type="entry name" value="AMP-dep_synth/lig_dom"/>
</dbReference>
<dbReference type="VEuPathDB" id="FungiDB:ATEG_10296"/>
<dbReference type="CDD" id="cd07938">
    <property type="entry name" value="DRE_TIM_HMGL"/>
    <property type="match status" value="1"/>
</dbReference>
<name>A0A5M3ZDW7_ASPTE</name>
<dbReference type="InterPro" id="IPR042099">
    <property type="entry name" value="ANL_N_sf"/>
</dbReference>
<keyword evidence="4" id="KW-0479">Metal-binding</keyword>
<keyword evidence="5" id="KW-0456">Lyase</keyword>